<accession>A0A0D7CMT2</accession>
<keyword evidence="3" id="KW-1185">Reference proteome</keyword>
<evidence type="ECO:0000256" key="1">
    <source>
        <dbReference type="SAM" id="Phobius"/>
    </source>
</evidence>
<dbReference type="InterPro" id="IPR008407">
    <property type="entry name" value="Brnchd-chn_aa_trnsp_AzlD"/>
</dbReference>
<feature type="transmembrane region" description="Helical" evidence="1">
    <location>
        <begin position="6"/>
        <end position="28"/>
    </location>
</feature>
<comment type="caution">
    <text evidence="2">The sequence shown here is derived from an EMBL/GenBank/DDBJ whole genome shotgun (WGS) entry which is preliminary data.</text>
</comment>
<evidence type="ECO:0000313" key="2">
    <source>
        <dbReference type="EMBL" id="KIZ17544.1"/>
    </source>
</evidence>
<feature type="transmembrane region" description="Helical" evidence="1">
    <location>
        <begin position="40"/>
        <end position="59"/>
    </location>
</feature>
<evidence type="ECO:0008006" key="4">
    <source>
        <dbReference type="Google" id="ProtNLM"/>
    </source>
</evidence>
<dbReference type="PIRSF" id="PIRSF003203">
    <property type="entry name" value="AzlD"/>
    <property type="match status" value="1"/>
</dbReference>
<feature type="transmembrane region" description="Helical" evidence="1">
    <location>
        <begin position="65"/>
        <end position="83"/>
    </location>
</feature>
<dbReference type="PATRIC" id="fig|1240678.4.peg.2871"/>
<protein>
    <recommendedName>
        <fullName evidence="4">Branched-chain amino acid ABC transporter</fullName>
    </recommendedName>
</protein>
<gene>
    <name evidence="2" type="ORF">SNA_13700</name>
</gene>
<keyword evidence="1" id="KW-0812">Transmembrane</keyword>
<keyword evidence="1" id="KW-0472">Membrane</keyword>
<reference evidence="2 3" key="1">
    <citation type="submission" date="2014-09" db="EMBL/GenBank/DDBJ databases">
        <title>Draft genome sequence of Streptomyces natalensis ATCC 27448, producer of the antifungal pimaricin.</title>
        <authorList>
            <person name="Mendes M.V."/>
            <person name="Beites T."/>
            <person name="Pires S."/>
            <person name="Santos C.L."/>
            <person name="Moradas-Ferreira P."/>
        </authorList>
    </citation>
    <scope>NUCLEOTIDE SEQUENCE [LARGE SCALE GENOMIC DNA]</scope>
    <source>
        <strain evidence="2 3">ATCC 27448</strain>
    </source>
</reference>
<dbReference type="Pfam" id="PF05437">
    <property type="entry name" value="AzlD"/>
    <property type="match status" value="1"/>
</dbReference>
<keyword evidence="1" id="KW-1133">Transmembrane helix</keyword>
<dbReference type="Proteomes" id="UP000032458">
    <property type="component" value="Unassembled WGS sequence"/>
</dbReference>
<sequence length="108" mass="11631">MTNNVYILSAILVITCVTFALRGLLFVALRRIADTDLMQYLGVVMPGGVMLILVFYTVSSVDFTASPYGLPSIVGIAVTSAVHHWRRNPLLAIFAGTGVYLALSQILG</sequence>
<name>A0A0D7CMT2_9ACTN</name>
<dbReference type="RefSeq" id="WP_030063379.1">
    <property type="nucleotide sequence ID" value="NZ_JRKI01000018.1"/>
</dbReference>
<organism evidence="2 3">
    <name type="scientific">Streptomyces natalensis ATCC 27448</name>
    <dbReference type="NCBI Taxonomy" id="1240678"/>
    <lineage>
        <taxon>Bacteria</taxon>
        <taxon>Bacillati</taxon>
        <taxon>Actinomycetota</taxon>
        <taxon>Actinomycetes</taxon>
        <taxon>Kitasatosporales</taxon>
        <taxon>Streptomycetaceae</taxon>
        <taxon>Streptomyces</taxon>
    </lineage>
</organism>
<feature type="transmembrane region" description="Helical" evidence="1">
    <location>
        <begin position="90"/>
        <end position="107"/>
    </location>
</feature>
<proteinExistence type="predicted"/>
<evidence type="ECO:0000313" key="3">
    <source>
        <dbReference type="Proteomes" id="UP000032458"/>
    </source>
</evidence>
<dbReference type="AlphaFoldDB" id="A0A0D7CMT2"/>
<dbReference type="EMBL" id="JRKI01000018">
    <property type="protein sequence ID" value="KIZ17544.1"/>
    <property type="molecule type" value="Genomic_DNA"/>
</dbReference>